<evidence type="ECO:0000313" key="2">
    <source>
        <dbReference type="Proteomes" id="UP000326565"/>
    </source>
</evidence>
<dbReference type="EMBL" id="ML732178">
    <property type="protein sequence ID" value="KAB8076619.1"/>
    <property type="molecule type" value="Genomic_DNA"/>
</dbReference>
<accession>A0A5N5X7E5</accession>
<proteinExistence type="predicted"/>
<dbReference type="Proteomes" id="UP000326565">
    <property type="component" value="Unassembled WGS sequence"/>
</dbReference>
<protein>
    <submittedName>
        <fullName evidence="1">Uncharacterized protein</fullName>
    </submittedName>
</protein>
<reference evidence="1 2" key="1">
    <citation type="submission" date="2019-04" db="EMBL/GenBank/DDBJ databases">
        <title>Friends and foes A comparative genomics study of 23 Aspergillus species from section Flavi.</title>
        <authorList>
            <consortium name="DOE Joint Genome Institute"/>
            <person name="Kjaerbolling I."/>
            <person name="Vesth T."/>
            <person name="Frisvad J.C."/>
            <person name="Nybo J.L."/>
            <person name="Theobald S."/>
            <person name="Kildgaard S."/>
            <person name="Isbrandt T."/>
            <person name="Kuo A."/>
            <person name="Sato A."/>
            <person name="Lyhne E.K."/>
            <person name="Kogle M.E."/>
            <person name="Wiebenga A."/>
            <person name="Kun R.S."/>
            <person name="Lubbers R.J."/>
            <person name="Makela M.R."/>
            <person name="Barry K."/>
            <person name="Chovatia M."/>
            <person name="Clum A."/>
            <person name="Daum C."/>
            <person name="Haridas S."/>
            <person name="He G."/>
            <person name="LaButti K."/>
            <person name="Lipzen A."/>
            <person name="Mondo S."/>
            <person name="Riley R."/>
            <person name="Salamov A."/>
            <person name="Simmons B.A."/>
            <person name="Magnuson J.K."/>
            <person name="Henrissat B."/>
            <person name="Mortensen U.H."/>
            <person name="Larsen T.O."/>
            <person name="Devries R.P."/>
            <person name="Grigoriev I.V."/>
            <person name="Machida M."/>
            <person name="Baker S.E."/>
            <person name="Andersen M.R."/>
        </authorList>
    </citation>
    <scope>NUCLEOTIDE SEQUENCE [LARGE SCALE GENOMIC DNA]</scope>
    <source>
        <strain evidence="1 2">CBS 151.66</strain>
    </source>
</reference>
<evidence type="ECO:0000313" key="1">
    <source>
        <dbReference type="EMBL" id="KAB8076619.1"/>
    </source>
</evidence>
<sequence length="161" mass="17636">MFLSSRTDDFAALVNINHSATTSFSVLAPTDNSSYSQLSHDMVDVSTHGTVFFPVSVTNAFRPCPSQPEAPDPESLDLGSRILQLAVHDFALYQALINRYFELSQVRVVPRTSTDILVSSLQNLIACGVFGPNERWASGAGQEGLQQYHTGNNLQLVKYAQ</sequence>
<gene>
    <name evidence="1" type="ORF">BDV29DRAFT_169749</name>
</gene>
<keyword evidence="2" id="KW-1185">Reference proteome</keyword>
<organism evidence="1 2">
    <name type="scientific">Aspergillus leporis</name>
    <dbReference type="NCBI Taxonomy" id="41062"/>
    <lineage>
        <taxon>Eukaryota</taxon>
        <taxon>Fungi</taxon>
        <taxon>Dikarya</taxon>
        <taxon>Ascomycota</taxon>
        <taxon>Pezizomycotina</taxon>
        <taxon>Eurotiomycetes</taxon>
        <taxon>Eurotiomycetidae</taxon>
        <taxon>Eurotiales</taxon>
        <taxon>Aspergillaceae</taxon>
        <taxon>Aspergillus</taxon>
        <taxon>Aspergillus subgen. Circumdati</taxon>
    </lineage>
</organism>
<dbReference type="AlphaFoldDB" id="A0A5N5X7E5"/>
<name>A0A5N5X7E5_9EURO</name>